<accession>A0A7H9AX42</accession>
<gene>
    <name evidence="1" type="ORF">HG535_0A08920</name>
</gene>
<keyword evidence="2" id="KW-1185">Reference proteome</keyword>
<dbReference type="KEGG" id="zmk:HG535_0A08920"/>
<protein>
    <submittedName>
        <fullName evidence="1">Uncharacterized protein</fullName>
    </submittedName>
</protein>
<dbReference type="EMBL" id="CP058604">
    <property type="protein sequence ID" value="QLG70945.1"/>
    <property type="molecule type" value="Genomic_DNA"/>
</dbReference>
<organism evidence="1 2">
    <name type="scientific">Zygotorulaspora mrakii</name>
    <name type="common">Zygosaccharomyces mrakii</name>
    <dbReference type="NCBI Taxonomy" id="42260"/>
    <lineage>
        <taxon>Eukaryota</taxon>
        <taxon>Fungi</taxon>
        <taxon>Dikarya</taxon>
        <taxon>Ascomycota</taxon>
        <taxon>Saccharomycotina</taxon>
        <taxon>Saccharomycetes</taxon>
        <taxon>Saccharomycetales</taxon>
        <taxon>Saccharomycetaceae</taxon>
        <taxon>Zygotorulaspora</taxon>
    </lineage>
</organism>
<sequence>MSSNNTVFMMPCGTVYNLTVNSTTPVLEGWYCGHSAYDNSEPARYSYTGMLMNFSSIECGDGSMFDLESGATILDAYLCALRHNDTCLAATNSGSSRKYSGWKYLLFSICVLPLAAVL</sequence>
<dbReference type="OrthoDB" id="10325852at2759"/>
<evidence type="ECO:0000313" key="1">
    <source>
        <dbReference type="EMBL" id="QLG70945.1"/>
    </source>
</evidence>
<dbReference type="GeneID" id="59234582"/>
<dbReference type="RefSeq" id="XP_037142673.1">
    <property type="nucleotide sequence ID" value="XM_037286778.1"/>
</dbReference>
<dbReference type="AlphaFoldDB" id="A0A7H9AX42"/>
<proteinExistence type="predicted"/>
<name>A0A7H9AX42_ZYGMR</name>
<evidence type="ECO:0000313" key="2">
    <source>
        <dbReference type="Proteomes" id="UP000509704"/>
    </source>
</evidence>
<reference evidence="1 2" key="1">
    <citation type="submission" date="2020-07" db="EMBL/GenBank/DDBJ databases">
        <title>The yeast mating-type switching endonuclease HO is a domesticated member of an unorthodox homing genetic element family.</title>
        <authorList>
            <person name="Coughlan A.Y."/>
            <person name="Lombardi L."/>
            <person name="Braun-Galleani S."/>
            <person name="Martos A.R."/>
            <person name="Galeote V."/>
            <person name="Bigey F."/>
            <person name="Dequin S."/>
            <person name="Byrne K.P."/>
            <person name="Wolfe K.H."/>
        </authorList>
    </citation>
    <scope>NUCLEOTIDE SEQUENCE [LARGE SCALE GENOMIC DNA]</scope>
    <source>
        <strain evidence="1 2">NRRL Y-6702</strain>
    </source>
</reference>
<dbReference type="Proteomes" id="UP000509704">
    <property type="component" value="Chromosome 1"/>
</dbReference>